<evidence type="ECO:0000313" key="2">
    <source>
        <dbReference type="Proteomes" id="UP001209540"/>
    </source>
</evidence>
<reference evidence="1" key="1">
    <citation type="journal article" date="2022" name="IScience">
        <title>Evolution of zygomycete secretomes and the origins of terrestrial fungal ecologies.</title>
        <authorList>
            <person name="Chang Y."/>
            <person name="Wang Y."/>
            <person name="Mondo S."/>
            <person name="Ahrendt S."/>
            <person name="Andreopoulos W."/>
            <person name="Barry K."/>
            <person name="Beard J."/>
            <person name="Benny G.L."/>
            <person name="Blankenship S."/>
            <person name="Bonito G."/>
            <person name="Cuomo C."/>
            <person name="Desiro A."/>
            <person name="Gervers K.A."/>
            <person name="Hundley H."/>
            <person name="Kuo A."/>
            <person name="LaButti K."/>
            <person name="Lang B.F."/>
            <person name="Lipzen A."/>
            <person name="O'Donnell K."/>
            <person name="Pangilinan J."/>
            <person name="Reynolds N."/>
            <person name="Sandor L."/>
            <person name="Smith M.E."/>
            <person name="Tsang A."/>
            <person name="Grigoriev I.V."/>
            <person name="Stajich J.E."/>
            <person name="Spatafora J.W."/>
        </authorList>
    </citation>
    <scope>NUCLEOTIDE SEQUENCE</scope>
    <source>
        <strain evidence="1">RSA 2281</strain>
    </source>
</reference>
<dbReference type="EMBL" id="JAIXMP010000080">
    <property type="protein sequence ID" value="KAI9243242.1"/>
    <property type="molecule type" value="Genomic_DNA"/>
</dbReference>
<accession>A0AAD5P6L7</accession>
<feature type="non-terminal residue" evidence="1">
    <location>
        <position position="1"/>
    </location>
</feature>
<gene>
    <name evidence="1" type="ORF">BDA99DRAFT_449259</name>
</gene>
<dbReference type="AlphaFoldDB" id="A0AAD5P6L7"/>
<evidence type="ECO:0000313" key="1">
    <source>
        <dbReference type="EMBL" id="KAI9243242.1"/>
    </source>
</evidence>
<dbReference type="Proteomes" id="UP001209540">
    <property type="component" value="Unassembled WGS sequence"/>
</dbReference>
<proteinExistence type="predicted"/>
<keyword evidence="2" id="KW-1185">Reference proteome</keyword>
<name>A0AAD5P6L7_9FUNG</name>
<reference evidence="1" key="2">
    <citation type="submission" date="2023-02" db="EMBL/GenBank/DDBJ databases">
        <authorList>
            <consortium name="DOE Joint Genome Institute"/>
            <person name="Mondo S.J."/>
            <person name="Chang Y."/>
            <person name="Wang Y."/>
            <person name="Ahrendt S."/>
            <person name="Andreopoulos W."/>
            <person name="Barry K."/>
            <person name="Beard J."/>
            <person name="Benny G.L."/>
            <person name="Blankenship S."/>
            <person name="Bonito G."/>
            <person name="Cuomo C."/>
            <person name="Desiro A."/>
            <person name="Gervers K.A."/>
            <person name="Hundley H."/>
            <person name="Kuo A."/>
            <person name="LaButti K."/>
            <person name="Lang B.F."/>
            <person name="Lipzen A."/>
            <person name="O'Donnell K."/>
            <person name="Pangilinan J."/>
            <person name="Reynolds N."/>
            <person name="Sandor L."/>
            <person name="Smith M.W."/>
            <person name="Tsang A."/>
            <person name="Grigoriev I.V."/>
            <person name="Stajich J.E."/>
            <person name="Spatafora J.W."/>
        </authorList>
    </citation>
    <scope>NUCLEOTIDE SEQUENCE</scope>
    <source>
        <strain evidence="1">RSA 2281</strain>
    </source>
</reference>
<protein>
    <submittedName>
        <fullName evidence="1">Uncharacterized protein</fullName>
    </submittedName>
</protein>
<comment type="caution">
    <text evidence="1">The sequence shown here is derived from an EMBL/GenBank/DDBJ whole genome shotgun (WGS) entry which is preliminary data.</text>
</comment>
<sequence>CSIESSGYLTLVISHSKERCGGRLVIKHVNIYPHITQPSFCPVQAFKILYDYL</sequence>
<organism evidence="1 2">
    <name type="scientific">Phascolomyces articulosus</name>
    <dbReference type="NCBI Taxonomy" id="60185"/>
    <lineage>
        <taxon>Eukaryota</taxon>
        <taxon>Fungi</taxon>
        <taxon>Fungi incertae sedis</taxon>
        <taxon>Mucoromycota</taxon>
        <taxon>Mucoromycotina</taxon>
        <taxon>Mucoromycetes</taxon>
        <taxon>Mucorales</taxon>
        <taxon>Lichtheimiaceae</taxon>
        <taxon>Phascolomyces</taxon>
    </lineage>
</organism>